<protein>
    <recommendedName>
        <fullName evidence="4">Protein kinase domain-containing protein</fullName>
    </recommendedName>
</protein>
<keyword evidence="6" id="KW-1185">Reference proteome</keyword>
<dbReference type="GO" id="GO:0005524">
    <property type="term" value="F:ATP binding"/>
    <property type="evidence" value="ECO:0007669"/>
    <property type="project" value="UniProtKB-KW"/>
</dbReference>
<evidence type="ECO:0000313" key="6">
    <source>
        <dbReference type="Proteomes" id="UP000232323"/>
    </source>
</evidence>
<organism evidence="5 6">
    <name type="scientific">Chlamydomonas eustigma</name>
    <dbReference type="NCBI Taxonomy" id="1157962"/>
    <lineage>
        <taxon>Eukaryota</taxon>
        <taxon>Viridiplantae</taxon>
        <taxon>Chlorophyta</taxon>
        <taxon>core chlorophytes</taxon>
        <taxon>Chlorophyceae</taxon>
        <taxon>CS clade</taxon>
        <taxon>Chlamydomonadales</taxon>
        <taxon>Chlamydomonadaceae</taxon>
        <taxon>Chlamydomonas</taxon>
    </lineage>
</organism>
<sequence length="428" mass="46841">MGCVSSHPDKTAYSPSSGLSLNASKYAYVDAAMNKARQSGGTSPSHAPSSALIRAKTGGPEEEPLTDVSKKSPILMAAVAPSKLRTDVKLSDIYKLGKTIGTGGEKQTAQCHVKIAYGVPLSVISSNDAPLILVVYLTGFSIVKLATDRKSGEQFACKIMSLPTTMDVRNVDQNNREDIFKEIDIQGNLQHDNIIHLKEYFEENNKVFLITELLTGGELLEAVLKHGSYHESDARLCFTQLLKGIEYLHSRDVVHRDLKLENLLLKSEGDMTHVKIADFGLAKKLVGEGAMQTVCGTPQYVAPEVIQGHKDTQYGPGVDMWSAGVVLFILLGGYPPFYSDSEPKLFQLIRKGKYSFQDPVWKGISSSARDLIRKLLDVDPAKRLSASQALKHPWLQASDVDSSKGRDALLSATCDNLKKNFSQRMGNL</sequence>
<dbReference type="SMART" id="SM00220">
    <property type="entry name" value="S_TKc"/>
    <property type="match status" value="1"/>
</dbReference>
<evidence type="ECO:0000256" key="3">
    <source>
        <dbReference type="SAM" id="MobiDB-lite"/>
    </source>
</evidence>
<gene>
    <name evidence="5" type="ORF">CEUSTIGMA_g4069.t1</name>
</gene>
<dbReference type="PROSITE" id="PS00108">
    <property type="entry name" value="PROTEIN_KINASE_ST"/>
    <property type="match status" value="1"/>
</dbReference>
<dbReference type="InterPro" id="IPR000719">
    <property type="entry name" value="Prot_kinase_dom"/>
</dbReference>
<dbReference type="Proteomes" id="UP000232323">
    <property type="component" value="Unassembled WGS sequence"/>
</dbReference>
<dbReference type="AlphaFoldDB" id="A0A250X0M6"/>
<dbReference type="InterPro" id="IPR008271">
    <property type="entry name" value="Ser/Thr_kinase_AS"/>
</dbReference>
<evidence type="ECO:0000259" key="4">
    <source>
        <dbReference type="PROSITE" id="PS50011"/>
    </source>
</evidence>
<feature type="region of interest" description="Disordered" evidence="3">
    <location>
        <begin position="36"/>
        <end position="68"/>
    </location>
</feature>
<name>A0A250X0M6_9CHLO</name>
<dbReference type="SUPFAM" id="SSF56112">
    <property type="entry name" value="Protein kinase-like (PK-like)"/>
    <property type="match status" value="1"/>
</dbReference>
<dbReference type="OrthoDB" id="40902at2759"/>
<dbReference type="PROSITE" id="PS50011">
    <property type="entry name" value="PROTEIN_KINASE_DOM"/>
    <property type="match status" value="1"/>
</dbReference>
<keyword evidence="2" id="KW-0067">ATP-binding</keyword>
<dbReference type="GO" id="GO:0004672">
    <property type="term" value="F:protein kinase activity"/>
    <property type="evidence" value="ECO:0007669"/>
    <property type="project" value="InterPro"/>
</dbReference>
<dbReference type="CDD" id="cd05117">
    <property type="entry name" value="STKc_CAMK"/>
    <property type="match status" value="1"/>
</dbReference>
<dbReference type="InterPro" id="IPR011009">
    <property type="entry name" value="Kinase-like_dom_sf"/>
</dbReference>
<dbReference type="EMBL" id="BEGY01000018">
    <property type="protein sequence ID" value="GAX76623.1"/>
    <property type="molecule type" value="Genomic_DNA"/>
</dbReference>
<evidence type="ECO:0000313" key="5">
    <source>
        <dbReference type="EMBL" id="GAX76623.1"/>
    </source>
</evidence>
<accession>A0A250X0M6</accession>
<evidence type="ECO:0000256" key="2">
    <source>
        <dbReference type="ARBA" id="ARBA00022840"/>
    </source>
</evidence>
<comment type="caution">
    <text evidence="5">The sequence shown here is derived from an EMBL/GenBank/DDBJ whole genome shotgun (WGS) entry which is preliminary data.</text>
</comment>
<evidence type="ECO:0000256" key="1">
    <source>
        <dbReference type="ARBA" id="ARBA00022741"/>
    </source>
</evidence>
<dbReference type="Pfam" id="PF00069">
    <property type="entry name" value="Pkinase"/>
    <property type="match status" value="1"/>
</dbReference>
<dbReference type="FunFam" id="1.10.510.10:FF:000571">
    <property type="entry name" value="Maternal embryonic leucine zipper kinase"/>
    <property type="match status" value="1"/>
</dbReference>
<dbReference type="Gene3D" id="1.10.510.10">
    <property type="entry name" value="Transferase(Phosphotransferase) domain 1"/>
    <property type="match status" value="1"/>
</dbReference>
<dbReference type="STRING" id="1157962.A0A250X0M6"/>
<feature type="compositionally biased region" description="Polar residues" evidence="3">
    <location>
        <begin position="36"/>
        <end position="48"/>
    </location>
</feature>
<dbReference type="PANTHER" id="PTHR24347">
    <property type="entry name" value="SERINE/THREONINE-PROTEIN KINASE"/>
    <property type="match status" value="1"/>
</dbReference>
<keyword evidence="1" id="KW-0547">Nucleotide-binding</keyword>
<feature type="domain" description="Protein kinase" evidence="4">
    <location>
        <begin position="94"/>
        <end position="395"/>
    </location>
</feature>
<reference evidence="5 6" key="1">
    <citation type="submission" date="2017-08" db="EMBL/GenBank/DDBJ databases">
        <title>Acidophilic green algal genome provides insights into adaptation to an acidic environment.</title>
        <authorList>
            <person name="Hirooka S."/>
            <person name="Hirose Y."/>
            <person name="Kanesaki Y."/>
            <person name="Higuchi S."/>
            <person name="Fujiwara T."/>
            <person name="Onuma R."/>
            <person name="Era A."/>
            <person name="Ohbayashi R."/>
            <person name="Uzuka A."/>
            <person name="Nozaki H."/>
            <person name="Yoshikawa H."/>
            <person name="Miyagishima S.Y."/>
        </authorList>
    </citation>
    <scope>NUCLEOTIDE SEQUENCE [LARGE SCALE GENOMIC DNA]</scope>
    <source>
        <strain evidence="5 6">NIES-2499</strain>
    </source>
</reference>
<proteinExistence type="predicted"/>